<feature type="transmembrane region" description="Helical" evidence="2">
    <location>
        <begin position="272"/>
        <end position="293"/>
    </location>
</feature>
<keyword evidence="5" id="KW-1185">Reference proteome</keyword>
<dbReference type="HOGENOM" id="CLU_001265_59_1_1"/>
<dbReference type="OrthoDB" id="5989569at2759"/>
<feature type="domain" description="Major facilitator superfamily (MFS) profile" evidence="3">
    <location>
        <begin position="1"/>
        <end position="143"/>
    </location>
</feature>
<feature type="transmembrane region" description="Helical" evidence="2">
    <location>
        <begin position="86"/>
        <end position="108"/>
    </location>
</feature>
<keyword evidence="2" id="KW-0472">Membrane</keyword>
<feature type="transmembrane region" description="Helical" evidence="2">
    <location>
        <begin position="180"/>
        <end position="197"/>
    </location>
</feature>
<feature type="non-terminal residue" evidence="4">
    <location>
        <position position="1"/>
    </location>
</feature>
<evidence type="ECO:0000313" key="4">
    <source>
        <dbReference type="EMBL" id="EDO32534.1"/>
    </source>
</evidence>
<dbReference type="Pfam" id="PF07690">
    <property type="entry name" value="MFS_1"/>
    <property type="match status" value="1"/>
</dbReference>
<dbReference type="OMA" id="APYHAGW"/>
<evidence type="ECO:0000256" key="1">
    <source>
        <dbReference type="ARBA" id="ARBA00004141"/>
    </source>
</evidence>
<comment type="subcellular location">
    <subcellularLocation>
        <location evidence="1">Membrane</location>
        <topology evidence="1">Multi-pass membrane protein</topology>
    </subcellularLocation>
</comment>
<dbReference type="Proteomes" id="UP000001593">
    <property type="component" value="Unassembled WGS sequence"/>
</dbReference>
<dbReference type="InterPro" id="IPR050327">
    <property type="entry name" value="Proton-linked_MCT"/>
</dbReference>
<feature type="transmembrane region" description="Helical" evidence="2">
    <location>
        <begin position="54"/>
        <end position="79"/>
    </location>
</feature>
<dbReference type="InParanoid" id="A7SUT1"/>
<feature type="transmembrane region" description="Helical" evidence="2">
    <location>
        <begin position="120"/>
        <end position="141"/>
    </location>
</feature>
<dbReference type="KEGG" id="nve:5503628"/>
<evidence type="ECO:0000259" key="3">
    <source>
        <dbReference type="PROSITE" id="PS50850"/>
    </source>
</evidence>
<feature type="transmembrane region" description="Helical" evidence="2">
    <location>
        <begin position="246"/>
        <end position="266"/>
    </location>
</feature>
<dbReference type="PANTHER" id="PTHR11360:SF251">
    <property type="entry name" value="MAJOR FACILITATOR SUPERFAMILY (MFS) PROFILE DOMAIN-CONTAINING PROTEIN"/>
    <property type="match status" value="1"/>
</dbReference>
<dbReference type="GO" id="GO:0022857">
    <property type="term" value="F:transmembrane transporter activity"/>
    <property type="evidence" value="ECO:0000318"/>
    <property type="project" value="GO_Central"/>
</dbReference>
<dbReference type="SUPFAM" id="SSF103473">
    <property type="entry name" value="MFS general substrate transporter"/>
    <property type="match status" value="1"/>
</dbReference>
<dbReference type="EMBL" id="DS469819">
    <property type="protein sequence ID" value="EDO32534.1"/>
    <property type="molecule type" value="Genomic_DNA"/>
</dbReference>
<evidence type="ECO:0000313" key="5">
    <source>
        <dbReference type="Proteomes" id="UP000001593"/>
    </source>
</evidence>
<feature type="non-terminal residue" evidence="4">
    <location>
        <position position="374"/>
    </location>
</feature>
<feature type="transmembrane region" description="Helical" evidence="2">
    <location>
        <begin position="305"/>
        <end position="325"/>
    </location>
</feature>
<gene>
    <name evidence="4" type="ORF">NEMVEDRAFT_v1g132893</name>
</gene>
<sequence length="374" mass="39970">AAWIGSLAVGLTYLCGPISTTLCHRLGCRIVACTGSLLFLIAAFLTSLVSNMTYMYLTFGILGGFAFSLMYFASLVVLIEYFNRHLSLANGIAVSGSGAGTLVISMIVDEMCRRYGLRAGFRFIAGMSFLGFIAGLSFAPLSKHPMEPLIEKDDVKPKKGGFGKSIGSFLRPGKHWKNKAFVVWTLCLALVLFAYYIPYMYLVRVAKMNGVTSSKGALLVGILAICQALGKITLGKVADIPQVNRLQMEQISLLVIAVATCLFPLAKSYAAFLTYAIVQGFFDGGFSVLLGLVTHDIVGKQLMAGAVGSMFAVVAIPLTSGPPVAGLIYDLLGSYDAVYFLASAMVCAGSCLMFVIPWLVDTPNNGKRVTTGDQ</sequence>
<keyword evidence="2" id="KW-0812">Transmembrane</keyword>
<dbReference type="AlphaFoldDB" id="A7SUT1"/>
<dbReference type="InterPro" id="IPR011701">
    <property type="entry name" value="MFS"/>
</dbReference>
<dbReference type="InterPro" id="IPR036259">
    <property type="entry name" value="MFS_trans_sf"/>
</dbReference>
<dbReference type="GO" id="GO:0005886">
    <property type="term" value="C:plasma membrane"/>
    <property type="evidence" value="ECO:0000318"/>
    <property type="project" value="GO_Central"/>
</dbReference>
<dbReference type="Gene3D" id="1.20.1250.20">
    <property type="entry name" value="MFS general substrate transporter like domains"/>
    <property type="match status" value="1"/>
</dbReference>
<dbReference type="PhylomeDB" id="A7SUT1"/>
<accession>A7SUT1</accession>
<name>A7SUT1_NEMVE</name>
<organism evidence="4 5">
    <name type="scientific">Nematostella vectensis</name>
    <name type="common">Starlet sea anemone</name>
    <dbReference type="NCBI Taxonomy" id="45351"/>
    <lineage>
        <taxon>Eukaryota</taxon>
        <taxon>Metazoa</taxon>
        <taxon>Cnidaria</taxon>
        <taxon>Anthozoa</taxon>
        <taxon>Hexacorallia</taxon>
        <taxon>Actiniaria</taxon>
        <taxon>Edwardsiidae</taxon>
        <taxon>Nematostella</taxon>
    </lineage>
</organism>
<proteinExistence type="predicted"/>
<reference evidence="4 5" key="1">
    <citation type="journal article" date="2007" name="Science">
        <title>Sea anemone genome reveals ancestral eumetazoan gene repertoire and genomic organization.</title>
        <authorList>
            <person name="Putnam N.H."/>
            <person name="Srivastava M."/>
            <person name="Hellsten U."/>
            <person name="Dirks B."/>
            <person name="Chapman J."/>
            <person name="Salamov A."/>
            <person name="Terry A."/>
            <person name="Shapiro H."/>
            <person name="Lindquist E."/>
            <person name="Kapitonov V.V."/>
            <person name="Jurka J."/>
            <person name="Genikhovich G."/>
            <person name="Grigoriev I.V."/>
            <person name="Lucas S.M."/>
            <person name="Steele R.E."/>
            <person name="Finnerty J.R."/>
            <person name="Technau U."/>
            <person name="Martindale M.Q."/>
            <person name="Rokhsar D.S."/>
        </authorList>
    </citation>
    <scope>NUCLEOTIDE SEQUENCE [LARGE SCALE GENOMIC DNA]</scope>
    <source>
        <strain evidence="5">CH2 X CH6</strain>
    </source>
</reference>
<feature type="transmembrane region" description="Helical" evidence="2">
    <location>
        <begin position="26"/>
        <end position="48"/>
    </location>
</feature>
<dbReference type="eggNOG" id="KOG2504">
    <property type="taxonomic scope" value="Eukaryota"/>
</dbReference>
<dbReference type="PROSITE" id="PS50850">
    <property type="entry name" value="MFS"/>
    <property type="match status" value="2"/>
</dbReference>
<evidence type="ECO:0000256" key="2">
    <source>
        <dbReference type="SAM" id="Phobius"/>
    </source>
</evidence>
<dbReference type="PANTHER" id="PTHR11360">
    <property type="entry name" value="MONOCARBOXYLATE TRANSPORTER"/>
    <property type="match status" value="1"/>
</dbReference>
<feature type="domain" description="Major facilitator superfamily (MFS) profile" evidence="3">
    <location>
        <begin position="180"/>
        <end position="374"/>
    </location>
</feature>
<keyword evidence="2" id="KW-1133">Transmembrane helix</keyword>
<feature type="transmembrane region" description="Helical" evidence="2">
    <location>
        <begin position="217"/>
        <end position="234"/>
    </location>
</feature>
<protein>
    <recommendedName>
        <fullName evidence="3">Major facilitator superfamily (MFS) profile domain-containing protein</fullName>
    </recommendedName>
</protein>
<feature type="transmembrane region" description="Helical" evidence="2">
    <location>
        <begin position="337"/>
        <end position="360"/>
    </location>
</feature>
<dbReference type="InterPro" id="IPR020846">
    <property type="entry name" value="MFS_dom"/>
</dbReference>